<comment type="caution">
    <text evidence="5">The sequence shown here is derived from an EMBL/GenBank/DDBJ whole genome shotgun (WGS) entry which is preliminary data.</text>
</comment>
<dbReference type="Gene3D" id="3.30.70.240">
    <property type="match status" value="1"/>
</dbReference>
<sequence length="100" mass="11226">KADPVLLEPIMKVTVIVPEEYMGDVIGDLNSRRGEIQGFEERTGAKQINAHVPLSEMFGYATDLRSKTQGRGQYVMEPDGYKEVPKSIAEKIISERTKKD</sequence>
<feature type="non-terminal residue" evidence="5">
    <location>
        <position position="1"/>
    </location>
</feature>
<dbReference type="InterPro" id="IPR035649">
    <property type="entry name" value="EFG_V"/>
</dbReference>
<feature type="domain" description="Elongation factor EFG" evidence="4">
    <location>
        <begin position="5"/>
        <end position="92"/>
    </location>
</feature>
<keyword evidence="2" id="KW-0648">Protein biosynthesis</keyword>
<dbReference type="Pfam" id="PF00679">
    <property type="entry name" value="EFG_C"/>
    <property type="match status" value="1"/>
</dbReference>
<dbReference type="PANTHER" id="PTHR43261:SF1">
    <property type="entry name" value="RIBOSOME-RELEASING FACTOR 2, MITOCHONDRIAL"/>
    <property type="match status" value="1"/>
</dbReference>
<dbReference type="PANTHER" id="PTHR43261">
    <property type="entry name" value="TRANSLATION ELONGATION FACTOR G-RELATED"/>
    <property type="match status" value="1"/>
</dbReference>
<dbReference type="InterPro" id="IPR035647">
    <property type="entry name" value="EFG_III/V"/>
</dbReference>
<dbReference type="InterPro" id="IPR000640">
    <property type="entry name" value="EFG_V-like"/>
</dbReference>
<evidence type="ECO:0000256" key="1">
    <source>
        <dbReference type="ARBA" id="ARBA00022741"/>
    </source>
</evidence>
<name>K1TYJ7_9ZZZZ</name>
<evidence type="ECO:0000256" key="2">
    <source>
        <dbReference type="ARBA" id="ARBA00022917"/>
    </source>
</evidence>
<dbReference type="EMBL" id="AJWZ01000032">
    <property type="protein sequence ID" value="EKC78087.1"/>
    <property type="molecule type" value="Genomic_DNA"/>
</dbReference>
<proteinExistence type="predicted"/>
<dbReference type="AlphaFoldDB" id="K1TYJ7"/>
<dbReference type="Gene3D" id="3.30.230.10">
    <property type="match status" value="1"/>
</dbReference>
<dbReference type="SUPFAM" id="SSF54980">
    <property type="entry name" value="EF-G C-terminal domain-like"/>
    <property type="match status" value="1"/>
</dbReference>
<accession>K1TYJ7</accession>
<dbReference type="GO" id="GO:0032790">
    <property type="term" value="P:ribosome disassembly"/>
    <property type="evidence" value="ECO:0007669"/>
    <property type="project" value="TreeGrafter"/>
</dbReference>
<dbReference type="FunFam" id="3.30.70.240:FF:000001">
    <property type="entry name" value="Elongation factor G"/>
    <property type="match status" value="1"/>
</dbReference>
<protein>
    <submittedName>
        <fullName evidence="5">Translation elongation factor G</fullName>
    </submittedName>
</protein>
<evidence type="ECO:0000256" key="3">
    <source>
        <dbReference type="ARBA" id="ARBA00023134"/>
    </source>
</evidence>
<keyword evidence="1" id="KW-0547">Nucleotide-binding</keyword>
<organism evidence="5">
    <name type="scientific">human gut metagenome</name>
    <dbReference type="NCBI Taxonomy" id="408170"/>
    <lineage>
        <taxon>unclassified sequences</taxon>
        <taxon>metagenomes</taxon>
        <taxon>organismal metagenomes</taxon>
    </lineage>
</organism>
<dbReference type="CDD" id="cd03713">
    <property type="entry name" value="EFG_mtEFG_C"/>
    <property type="match status" value="1"/>
</dbReference>
<dbReference type="InterPro" id="IPR014721">
    <property type="entry name" value="Ribsml_uS5_D2-typ_fold_subgr"/>
</dbReference>
<reference evidence="5" key="1">
    <citation type="journal article" date="2013" name="Environ. Microbiol.">
        <title>Microbiota from the distal guts of lean and obese adolescents exhibit partial functional redundancy besides clear differences in community structure.</title>
        <authorList>
            <person name="Ferrer M."/>
            <person name="Ruiz A."/>
            <person name="Lanza F."/>
            <person name="Haange S.B."/>
            <person name="Oberbach A."/>
            <person name="Till H."/>
            <person name="Bargiela R."/>
            <person name="Campoy C."/>
            <person name="Segura M.T."/>
            <person name="Richter M."/>
            <person name="von Bergen M."/>
            <person name="Seifert J."/>
            <person name="Suarez A."/>
        </authorList>
    </citation>
    <scope>NUCLEOTIDE SEQUENCE</scope>
</reference>
<evidence type="ECO:0000313" key="5">
    <source>
        <dbReference type="EMBL" id="EKC78087.1"/>
    </source>
</evidence>
<dbReference type="GO" id="GO:0003746">
    <property type="term" value="F:translation elongation factor activity"/>
    <property type="evidence" value="ECO:0007669"/>
    <property type="project" value="UniProtKB-KW"/>
</dbReference>
<keyword evidence="3" id="KW-0342">GTP-binding</keyword>
<dbReference type="SMART" id="SM00838">
    <property type="entry name" value="EFG_C"/>
    <property type="match status" value="1"/>
</dbReference>
<evidence type="ECO:0000259" key="4">
    <source>
        <dbReference type="SMART" id="SM00838"/>
    </source>
</evidence>
<keyword evidence="5" id="KW-0251">Elongation factor</keyword>
<gene>
    <name evidence="5" type="ORF">OBE_00044</name>
</gene>
<dbReference type="GO" id="GO:0005525">
    <property type="term" value="F:GTP binding"/>
    <property type="evidence" value="ECO:0007669"/>
    <property type="project" value="UniProtKB-KW"/>
</dbReference>